<dbReference type="KEGG" id="eaj:Q3M24_13195"/>
<evidence type="ECO:0000313" key="1">
    <source>
        <dbReference type="EMBL" id="XCN71267.1"/>
    </source>
</evidence>
<organism evidence="1">
    <name type="scientific">Candidatus Electrothrix aestuarii</name>
    <dbReference type="NCBI Taxonomy" id="3062594"/>
    <lineage>
        <taxon>Bacteria</taxon>
        <taxon>Pseudomonadati</taxon>
        <taxon>Thermodesulfobacteriota</taxon>
        <taxon>Desulfobulbia</taxon>
        <taxon>Desulfobulbales</taxon>
        <taxon>Desulfobulbaceae</taxon>
        <taxon>Candidatus Electrothrix</taxon>
    </lineage>
</organism>
<reference evidence="1" key="2">
    <citation type="submission" date="2024-06" db="EMBL/GenBank/DDBJ databases">
        <authorList>
            <person name="Plum-Jensen L.E."/>
            <person name="Schramm A."/>
            <person name="Marshall I.P.G."/>
        </authorList>
    </citation>
    <scope>NUCLEOTIDE SEQUENCE</scope>
    <source>
        <strain evidence="1">Rat1</strain>
    </source>
</reference>
<proteinExistence type="predicted"/>
<sequence>MIQVENELGQDDASYQCWLALGVPESHLLGLDKEHCFWRQRSLGQ</sequence>
<reference evidence="1" key="1">
    <citation type="journal article" date="2024" name="Syst. Appl. Microbiol.">
        <title>First single-strain enrichments of Electrothrix cable bacteria, description of E. aestuarii sp. nov. and E. rattekaaiensis sp. nov., and proposal of a cable bacteria taxonomy following the rules of the SeqCode.</title>
        <authorList>
            <person name="Plum-Jensen L.E."/>
            <person name="Schramm A."/>
            <person name="Marshall I.P.G."/>
        </authorList>
    </citation>
    <scope>NUCLEOTIDE SEQUENCE</scope>
    <source>
        <strain evidence="1">Rat1</strain>
    </source>
</reference>
<protein>
    <submittedName>
        <fullName evidence="1">Uncharacterized protein</fullName>
    </submittedName>
</protein>
<accession>A0AAU8LPX3</accession>
<name>A0AAU8LPX3_9BACT</name>
<gene>
    <name evidence="1" type="ORF">Q3M24_13195</name>
</gene>
<dbReference type="EMBL" id="CP159373">
    <property type="protein sequence ID" value="XCN71267.1"/>
    <property type="molecule type" value="Genomic_DNA"/>
</dbReference>
<dbReference type="AlphaFoldDB" id="A0AAU8LPX3"/>